<dbReference type="Proteomes" id="UP000273307">
    <property type="component" value="Unassembled WGS sequence"/>
</dbReference>
<dbReference type="AlphaFoldDB" id="A0A498QIB8"/>
<evidence type="ECO:0008006" key="3">
    <source>
        <dbReference type="Google" id="ProtNLM"/>
    </source>
</evidence>
<organism evidence="1 2">
    <name type="scientific">Mycobacterium attenuatum</name>
    <dbReference type="NCBI Taxonomy" id="2341086"/>
    <lineage>
        <taxon>Bacteria</taxon>
        <taxon>Bacillati</taxon>
        <taxon>Actinomycetota</taxon>
        <taxon>Actinomycetes</taxon>
        <taxon>Mycobacteriales</taxon>
        <taxon>Mycobacteriaceae</taxon>
        <taxon>Mycobacterium</taxon>
    </lineage>
</organism>
<reference evidence="1 2" key="1">
    <citation type="submission" date="2018-09" db="EMBL/GenBank/DDBJ databases">
        <authorList>
            <person name="Tagini F."/>
        </authorList>
    </citation>
    <scope>NUCLEOTIDE SEQUENCE [LARGE SCALE GENOMIC DNA]</scope>
    <source>
        <strain evidence="1 2">MK136</strain>
    </source>
</reference>
<evidence type="ECO:0000313" key="2">
    <source>
        <dbReference type="Proteomes" id="UP000273307"/>
    </source>
</evidence>
<dbReference type="NCBIfam" id="TIGR04267">
    <property type="entry name" value="mod_HExxH"/>
    <property type="match status" value="1"/>
</dbReference>
<name>A0A498QIB8_9MYCO</name>
<gene>
    <name evidence="1" type="ORF">LAUMK136_05655</name>
</gene>
<proteinExistence type="predicted"/>
<protein>
    <recommendedName>
        <fullName evidence="3">HEXXH motif domain-containing protein</fullName>
    </recommendedName>
</protein>
<keyword evidence="2" id="KW-1185">Reference proteome</keyword>
<evidence type="ECO:0000313" key="1">
    <source>
        <dbReference type="EMBL" id="VBA44494.1"/>
    </source>
</evidence>
<accession>A0A498QIB8</accession>
<sequence length="332" mass="37038">MRAAVDIEAVARRGLQHWDCDSDGIRSMASIWQAELLRRLITTAISVARTTAPGDELSAWHELLDHRNELTWSTPEDVSLVFGGVMDPSARIDALRRLTARRGRMVPASLRYLADSPAPQWAKTAMEEIAQDQRFGGRPEMIEPVVGDISQRRAQSQYVLGLIEAVWPELALERHLLVREVVFLKGCTGLSSTIPGALGAVFIGQPEPDIGLYLTWIHEISHHALHVRMAFDRLVVNGEDRAPSALRAEPRLLVGHFHQVFVLARMCQGVQRLLPHLSGADVSPARQRLELLTSKFGLGINALRKHAVFTPVGGRLADDLERYHHRLVNEVK</sequence>
<dbReference type="EMBL" id="UPHP01000167">
    <property type="protein sequence ID" value="VBA44494.1"/>
    <property type="molecule type" value="Genomic_DNA"/>
</dbReference>
<dbReference type="InterPro" id="IPR026337">
    <property type="entry name" value="AKG_HExxH"/>
</dbReference>